<dbReference type="EMBL" id="FRDM01000001">
    <property type="protein sequence ID" value="SHN51004.1"/>
    <property type="molecule type" value="Genomic_DNA"/>
</dbReference>
<dbReference type="AlphaFoldDB" id="A0A1M7RXY0"/>
<dbReference type="Proteomes" id="UP000184428">
    <property type="component" value="Unassembled WGS sequence"/>
</dbReference>
<protein>
    <submittedName>
        <fullName evidence="1">Uncharacterized protein</fullName>
    </submittedName>
</protein>
<name>A0A1M7RXY0_9ACTN</name>
<evidence type="ECO:0000313" key="1">
    <source>
        <dbReference type="EMBL" id="SHN51004.1"/>
    </source>
</evidence>
<sequence>MTTEHAEARQGHRALLAVEDVFRTIADAPGDGPASWQVRCADGQLYRFRKLWPAPTIR</sequence>
<accession>A0A1M7RXY0</accession>
<evidence type="ECO:0000313" key="2">
    <source>
        <dbReference type="Proteomes" id="UP000184428"/>
    </source>
</evidence>
<proteinExistence type="predicted"/>
<organism evidence="1 2">
    <name type="scientific">Geodermatophilus obscurus</name>
    <dbReference type="NCBI Taxonomy" id="1861"/>
    <lineage>
        <taxon>Bacteria</taxon>
        <taxon>Bacillati</taxon>
        <taxon>Actinomycetota</taxon>
        <taxon>Actinomycetes</taxon>
        <taxon>Geodermatophilales</taxon>
        <taxon>Geodermatophilaceae</taxon>
        <taxon>Geodermatophilus</taxon>
    </lineage>
</organism>
<gene>
    <name evidence="1" type="ORF">SAMN05660350_00242</name>
</gene>
<reference evidence="1 2" key="1">
    <citation type="submission" date="2016-12" db="EMBL/GenBank/DDBJ databases">
        <authorList>
            <person name="Song W.-J."/>
            <person name="Kurnit D.M."/>
        </authorList>
    </citation>
    <scope>NUCLEOTIDE SEQUENCE [LARGE SCALE GENOMIC DNA]</scope>
    <source>
        <strain evidence="1 2">DSM 43162</strain>
    </source>
</reference>